<gene>
    <name evidence="1 3" type="primary">Olr59</name>
    <name evidence="1" type="ORF">rCG_40108</name>
</gene>
<sequence length="64" mass="7249">MSIFCKFYHYCSLWCSQLGKVNNDFCPLAAWMASSGTMKSTQQGEASRSLEHQLVFQQLVPRAS</sequence>
<evidence type="ECO:0000313" key="3">
    <source>
        <dbReference type="RGD" id="628858"/>
    </source>
</evidence>
<dbReference type="RGD" id="628858">
    <property type="gene designation" value="Olr59"/>
</dbReference>
<proteinExistence type="predicted"/>
<evidence type="ECO:0000313" key="1">
    <source>
        <dbReference type="EMBL" id="EDM18165.1"/>
    </source>
</evidence>
<reference evidence="1 2" key="1">
    <citation type="submission" date="2005-09" db="EMBL/GenBank/DDBJ databases">
        <authorList>
            <person name="Mural R.J."/>
            <person name="Li P.W."/>
            <person name="Adams M.D."/>
            <person name="Amanatides P.G."/>
            <person name="Baden-Tillson H."/>
            <person name="Barnstead M."/>
            <person name="Chin S.H."/>
            <person name="Dew I."/>
            <person name="Evans C.A."/>
            <person name="Ferriera S."/>
            <person name="Flanigan M."/>
            <person name="Fosler C."/>
            <person name="Glodek A."/>
            <person name="Gu Z."/>
            <person name="Holt R.A."/>
            <person name="Jennings D."/>
            <person name="Kraft C.L."/>
            <person name="Lu F."/>
            <person name="Nguyen T."/>
            <person name="Nusskern D.R."/>
            <person name="Pfannkoch C.M."/>
            <person name="Sitter C."/>
            <person name="Sutton G.G."/>
            <person name="Venter J.C."/>
            <person name="Wang Z."/>
            <person name="Woodage T."/>
            <person name="Zheng X.H."/>
            <person name="Zhong F."/>
        </authorList>
    </citation>
    <scope>NUCLEOTIDE SEQUENCE [LARGE SCALE GENOMIC DNA]</scope>
    <source>
        <strain>BN</strain>
        <strain evidence="2">Sprague-Dawley</strain>
    </source>
</reference>
<accession>A6I764</accession>
<organism evidence="1 2">
    <name type="scientific">Rattus norvegicus</name>
    <name type="common">Rat</name>
    <dbReference type="NCBI Taxonomy" id="10116"/>
    <lineage>
        <taxon>Eukaryota</taxon>
        <taxon>Metazoa</taxon>
        <taxon>Chordata</taxon>
        <taxon>Craniata</taxon>
        <taxon>Vertebrata</taxon>
        <taxon>Euteleostomi</taxon>
        <taxon>Mammalia</taxon>
        <taxon>Eutheria</taxon>
        <taxon>Euarchontoglires</taxon>
        <taxon>Glires</taxon>
        <taxon>Rodentia</taxon>
        <taxon>Myomorpha</taxon>
        <taxon>Muroidea</taxon>
        <taxon>Muridae</taxon>
        <taxon>Murinae</taxon>
        <taxon>Rattus</taxon>
    </lineage>
</organism>
<evidence type="ECO:0000313" key="2">
    <source>
        <dbReference type="Proteomes" id="UP000234681"/>
    </source>
</evidence>
<protein>
    <submittedName>
        <fullName evidence="1">Olfactory receptor 59, isoform CRA_a</fullName>
    </submittedName>
</protein>
<dbReference type="AlphaFoldDB" id="A6I764"/>
<dbReference type="Proteomes" id="UP000234681">
    <property type="component" value="Chromosome 1"/>
</dbReference>
<dbReference type="EMBL" id="CH473956">
    <property type="protein sequence ID" value="EDM18165.1"/>
    <property type="molecule type" value="Genomic_DNA"/>
</dbReference>
<keyword evidence="1" id="KW-0675">Receptor</keyword>
<name>A6I764_RAT</name>